<protein>
    <submittedName>
        <fullName evidence="2">Efflux RND transporter permease subunit</fullName>
    </submittedName>
</protein>
<dbReference type="SUPFAM" id="SSF82714">
    <property type="entry name" value="Multidrug efflux transporter AcrB TolC docking domain, DN and DC subdomains"/>
    <property type="match status" value="2"/>
</dbReference>
<dbReference type="PRINTS" id="PR00702">
    <property type="entry name" value="ACRIFLAVINRP"/>
</dbReference>
<proteinExistence type="predicted"/>
<feature type="transmembrane region" description="Helical" evidence="1">
    <location>
        <begin position="999"/>
        <end position="1028"/>
    </location>
</feature>
<gene>
    <name evidence="2" type="ORF">BJP36_23525</name>
</gene>
<dbReference type="InterPro" id="IPR027463">
    <property type="entry name" value="AcrB_DN_DC_subdom"/>
</dbReference>
<feature type="transmembrane region" description="Helical" evidence="1">
    <location>
        <begin position="336"/>
        <end position="354"/>
    </location>
</feature>
<dbReference type="InterPro" id="IPR001036">
    <property type="entry name" value="Acrflvin-R"/>
</dbReference>
<dbReference type="Gene3D" id="3.30.70.1440">
    <property type="entry name" value="Multidrug efflux transporter AcrB pore domain"/>
    <property type="match status" value="1"/>
</dbReference>
<dbReference type="PANTHER" id="PTHR32063:SF18">
    <property type="entry name" value="CATION EFFLUX SYSTEM PROTEIN"/>
    <property type="match status" value="1"/>
</dbReference>
<feature type="transmembrane region" description="Helical" evidence="1">
    <location>
        <begin position="464"/>
        <end position="486"/>
    </location>
</feature>
<dbReference type="Pfam" id="PF00873">
    <property type="entry name" value="ACR_tran"/>
    <property type="match status" value="1"/>
</dbReference>
<evidence type="ECO:0000256" key="1">
    <source>
        <dbReference type="SAM" id="Phobius"/>
    </source>
</evidence>
<feature type="transmembrane region" description="Helical" evidence="1">
    <location>
        <begin position="903"/>
        <end position="922"/>
    </location>
</feature>
<evidence type="ECO:0000313" key="2">
    <source>
        <dbReference type="EMBL" id="AOY82436.2"/>
    </source>
</evidence>
<keyword evidence="1" id="KW-0472">Membrane</keyword>
<dbReference type="Proteomes" id="UP000176944">
    <property type="component" value="Chromosome"/>
</dbReference>
<feature type="transmembrane region" description="Helical" evidence="1">
    <location>
        <begin position="973"/>
        <end position="993"/>
    </location>
</feature>
<reference evidence="2" key="2">
    <citation type="submission" date="2022-10" db="EMBL/GenBank/DDBJ databases">
        <authorList>
            <person name="Ngo T.-E."/>
        </authorList>
    </citation>
    <scope>NUCLEOTIDE SEQUENCE</scope>
    <source>
        <strain evidence="2">JHB</strain>
    </source>
</reference>
<dbReference type="GO" id="GO:0005886">
    <property type="term" value="C:plasma membrane"/>
    <property type="evidence" value="ECO:0007669"/>
    <property type="project" value="TreeGrafter"/>
</dbReference>
<feature type="transmembrane region" description="Helical" evidence="1">
    <location>
        <begin position="361"/>
        <end position="382"/>
    </location>
</feature>
<accession>A0A1D9G498</accession>
<feature type="transmembrane region" description="Helical" evidence="1">
    <location>
        <begin position="876"/>
        <end position="896"/>
    </location>
</feature>
<feature type="transmembrane region" description="Helical" evidence="1">
    <location>
        <begin position="429"/>
        <end position="452"/>
    </location>
</feature>
<feature type="transmembrane region" description="Helical" evidence="1">
    <location>
        <begin position="530"/>
        <end position="552"/>
    </location>
</feature>
<sequence>MSSLLYRNIRLLILTICLILVWGFSSLGILPRMEDPQLSQWLGKITTSFPGASAERVESLVTDKLEQELFKIEEIKTVTSTSRLGSSTVVIKLKDTVEDFDKVWSRVRDRLADVTPQLPPGALTPKYEEINQRAYTLIVALTWDLEPPANYAILSRIAEELKDELRTKGGTEEIQFFGAPSEEIVVEINQADLAALGITPQELSEQIRISDAKVSSGRLRSTNNDLLIEVETELDSLERIRQIPIRVGNNSGQLARLGDIALVKKGIQEPPGELAIINGKPGIALAVRIEPSIRIDRWMKRTRQTLEEFRQSSPSGIDLQLLLDQNRYVDSRLNGLFQNLILGSLCVVASTAFLMGWNAAIVVGAAIPLSVLMVFGGMRVLGIPLHQISITGLVIALGMLIDNAIVVVDEMQNLLRRGLPPQKAIAKTVKYLAIPLLASTLTTVLTFLPIALLPGDTGEFVRTISFSVILALLSSLLLSLTVIPALNGRMQVLNYEPGTKNDELTFQGWWNTGFSIPRLTKVYRHTLASILARPVVGVVLALILPVTGFLMAGTLQEQFFPPADRDQFHIELELSSSASLEQNQSVVEGATEVILNHPEVVNVHWFLGTYAPKFYYNLSSRGNKGGMPNYAAAMVQLTSATKSRQLIQNLQKELDLVLPEARVLVKQLEQGPPFAPIELRIIGPNLNILKQLGNQIREELVQVANITHTRTSLGEALPKLALSLDEEQARLTGFNNTQIAQQLNSNLEGTVGGSILEGTEELPVRVRLGKRDRGNLDQIATLDLLPTTIPSNQNPPTVPLSALGQIELVPELATITRRNGQRVNTVQGFITAGVLPSTVLADFKQRLETSDFQLPPGYSLEWGGESAERNEAVGNLLSTVGVLLVLMVATLVLSFGSFRSAGIIALVGIASIGLALASLWMFDYPLGFMAILGTVGLVGVAINDSIVVLAALRSDSMARQGHRKAMVEVIVLSTRHVLTTTITTVAGFVPLLLDGGQFWPPLAICIAGGVGGATILALLFVPCAYLLLFRRSPRVRDRQYRTVSIEHFNANSMPTVGGHHYE</sequence>
<dbReference type="Gene3D" id="3.30.2090.10">
    <property type="entry name" value="Multidrug efflux transporter AcrB TolC docking domain, DN and DC subdomains"/>
    <property type="match status" value="2"/>
</dbReference>
<dbReference type="SUPFAM" id="SSF82866">
    <property type="entry name" value="Multidrug efflux transporter AcrB transmembrane domain"/>
    <property type="match status" value="2"/>
</dbReference>
<organism evidence="2">
    <name type="scientific">Moorena producens (strain JHB)</name>
    <dbReference type="NCBI Taxonomy" id="1454205"/>
    <lineage>
        <taxon>Bacteria</taxon>
        <taxon>Bacillati</taxon>
        <taxon>Cyanobacteriota</taxon>
        <taxon>Cyanophyceae</taxon>
        <taxon>Coleofasciculales</taxon>
        <taxon>Coleofasciculaceae</taxon>
        <taxon>Moorena</taxon>
    </lineage>
</organism>
<keyword evidence="1" id="KW-1133">Transmembrane helix</keyword>
<dbReference type="EMBL" id="CP017708">
    <property type="protein sequence ID" value="AOY82436.2"/>
    <property type="molecule type" value="Genomic_DNA"/>
</dbReference>
<reference evidence="2" key="1">
    <citation type="journal article" date="2017" name="Proc. Natl. Acad. Sci. U.S.A.">
        <title>Comparative genomics uncovers the prolific and distinctive metabolic potential of the cyanobacterial genus Moorea.</title>
        <authorList>
            <person name="Leao T."/>
            <person name="Castelao G."/>
            <person name="Korobeynikov A."/>
            <person name="Monroe E.A."/>
            <person name="Podell S."/>
            <person name="Glukhov E."/>
            <person name="Allen E.E."/>
            <person name="Gerwick W.H."/>
            <person name="Gerwick L."/>
        </authorList>
    </citation>
    <scope>NUCLEOTIDE SEQUENCE</scope>
    <source>
        <strain evidence="2">JHB</strain>
    </source>
</reference>
<dbReference type="AlphaFoldDB" id="A0A1D9G498"/>
<dbReference type="Gene3D" id="1.20.1640.10">
    <property type="entry name" value="Multidrug efflux transporter AcrB transmembrane domain"/>
    <property type="match status" value="2"/>
</dbReference>
<dbReference type="Gene3D" id="3.30.70.1430">
    <property type="entry name" value="Multidrug efflux transporter AcrB pore domain"/>
    <property type="match status" value="2"/>
</dbReference>
<dbReference type="SUPFAM" id="SSF82693">
    <property type="entry name" value="Multidrug efflux transporter AcrB pore domain, PN1, PN2, PC1 and PC2 subdomains"/>
    <property type="match status" value="2"/>
</dbReference>
<dbReference type="PANTHER" id="PTHR32063">
    <property type="match status" value="1"/>
</dbReference>
<feature type="transmembrane region" description="Helical" evidence="1">
    <location>
        <begin position="388"/>
        <end position="408"/>
    </location>
</feature>
<feature type="transmembrane region" description="Helical" evidence="1">
    <location>
        <begin position="928"/>
        <end position="952"/>
    </location>
</feature>
<keyword evidence="1" id="KW-0812">Transmembrane</keyword>
<dbReference type="Gene3D" id="3.30.70.1320">
    <property type="entry name" value="Multidrug efflux transporter AcrB pore domain like"/>
    <property type="match status" value="1"/>
</dbReference>
<dbReference type="GO" id="GO:0042910">
    <property type="term" value="F:xenobiotic transmembrane transporter activity"/>
    <property type="evidence" value="ECO:0007669"/>
    <property type="project" value="TreeGrafter"/>
</dbReference>
<name>A0A1D9G498_MOOP1</name>